<dbReference type="AlphaFoldDB" id="A0A9P1CM39"/>
<evidence type="ECO:0000256" key="7">
    <source>
        <dbReference type="SAM" id="Phobius"/>
    </source>
</evidence>
<comment type="caution">
    <text evidence="9">The sequence shown here is derived from an EMBL/GenBank/DDBJ whole genome shotgun (WGS) entry which is preliminary data.</text>
</comment>
<dbReference type="InterPro" id="IPR037185">
    <property type="entry name" value="EmrE-like"/>
</dbReference>
<accession>A0A9P1CM39</accession>
<feature type="transmembrane region" description="Helical" evidence="7">
    <location>
        <begin position="568"/>
        <end position="591"/>
    </location>
</feature>
<feature type="domain" description="EamA" evidence="8">
    <location>
        <begin position="535"/>
        <end position="635"/>
    </location>
</feature>
<evidence type="ECO:0000256" key="4">
    <source>
        <dbReference type="ARBA" id="ARBA00022989"/>
    </source>
</evidence>
<dbReference type="EMBL" id="CAMXCT030001890">
    <property type="protein sequence ID" value="CAL4781222.1"/>
    <property type="molecule type" value="Genomic_DNA"/>
</dbReference>
<dbReference type="EMBL" id="CAMXCT010001890">
    <property type="protein sequence ID" value="CAI3993910.1"/>
    <property type="molecule type" value="Genomic_DNA"/>
</dbReference>
<proteinExistence type="predicted"/>
<evidence type="ECO:0000256" key="2">
    <source>
        <dbReference type="ARBA" id="ARBA00022475"/>
    </source>
</evidence>
<dbReference type="EMBL" id="CAMXCT020001890">
    <property type="protein sequence ID" value="CAL1147285.1"/>
    <property type="molecule type" value="Genomic_DNA"/>
</dbReference>
<evidence type="ECO:0000313" key="10">
    <source>
        <dbReference type="EMBL" id="CAL4781222.1"/>
    </source>
</evidence>
<evidence type="ECO:0000313" key="11">
    <source>
        <dbReference type="Proteomes" id="UP001152797"/>
    </source>
</evidence>
<feature type="coiled-coil region" evidence="6">
    <location>
        <begin position="86"/>
        <end position="127"/>
    </location>
</feature>
<keyword evidence="4 7" id="KW-1133">Transmembrane helix</keyword>
<dbReference type="InterPro" id="IPR051258">
    <property type="entry name" value="Diverse_Substrate_Transporter"/>
</dbReference>
<dbReference type="Pfam" id="PF00892">
    <property type="entry name" value="EamA"/>
    <property type="match status" value="1"/>
</dbReference>
<evidence type="ECO:0000256" key="3">
    <source>
        <dbReference type="ARBA" id="ARBA00022692"/>
    </source>
</evidence>
<feature type="coiled-coil region" evidence="6">
    <location>
        <begin position="182"/>
        <end position="209"/>
    </location>
</feature>
<keyword evidence="5 7" id="KW-0472">Membrane</keyword>
<keyword evidence="11" id="KW-1185">Reference proteome</keyword>
<comment type="subcellular location">
    <subcellularLocation>
        <location evidence="1">Cell membrane</location>
        <topology evidence="1">Multi-pass membrane protein</topology>
    </subcellularLocation>
</comment>
<feature type="transmembrane region" description="Helical" evidence="7">
    <location>
        <begin position="597"/>
        <end position="617"/>
    </location>
</feature>
<name>A0A9P1CM39_9DINO</name>
<sequence length="651" mass="71338">MPVQRSAPLPLACGQRFAASPGVERPFRQPLQRSAQSWDVRRFPAACAALGATCARCPRGNRRCSSTNIVARRAENTDSAEMGFLNKELEKEILAAEETVQALRHALLRAELRLKALRQRHADHAARARKAERPCAEDAGLSLGSFLPSTTSKVGFGQLRGWLAQQSVNLLQQAEAAGAQEAELRQQRQQRLEKQSEEALQRAADRQSERVVCQHVLDFLDRLEEGSESTAVPSEQLFLRWLRDFHSEYDETWFEQNLMRIDLAFRHMFEDALRKRLLSSANFDIGGEDTEVRWQCTTSENAAWLHEMNCCFAMATKTRCFAAGIPRLPKNSEHFGSFRVEMEAPLQLTGPELLALRFVSSTVVSLPFLATNWRKVGALLVPSTELAIWLFAGYALQILGLEKTSASTCAVASALTGPFVQILELVVDGKQFSPFVALCSAGTFAGIALFVSAPSLAEESLFERFWNILKMIAPQGGPLSHEAILKGVPGEALAITGAFLFAVHVYRSNRLIEEGDPTGRVSGTDFAVGLAAVQLAAAAVICIVASAIDSPYSTAEQLRIAGRLQPRIWEEILVCGVLCTGLPAVVELFAFNYVGPAVASLIYCTIPLWGTFLSVIFLNEKLGLQAITAAAIILLCSFAPSLRELATESEE</sequence>
<dbReference type="GO" id="GO:0005886">
    <property type="term" value="C:plasma membrane"/>
    <property type="evidence" value="ECO:0007669"/>
    <property type="project" value="UniProtKB-SubCell"/>
</dbReference>
<keyword evidence="2" id="KW-1003">Cell membrane</keyword>
<dbReference type="OrthoDB" id="448111at2759"/>
<evidence type="ECO:0000256" key="5">
    <source>
        <dbReference type="ARBA" id="ARBA00023136"/>
    </source>
</evidence>
<feature type="transmembrane region" description="Helical" evidence="7">
    <location>
        <begin position="526"/>
        <end position="548"/>
    </location>
</feature>
<evidence type="ECO:0000313" key="9">
    <source>
        <dbReference type="EMBL" id="CAI3993910.1"/>
    </source>
</evidence>
<dbReference type="PANTHER" id="PTHR42920:SF5">
    <property type="entry name" value="EAMA DOMAIN-CONTAINING PROTEIN"/>
    <property type="match status" value="1"/>
</dbReference>
<reference evidence="10 11" key="2">
    <citation type="submission" date="2024-05" db="EMBL/GenBank/DDBJ databases">
        <authorList>
            <person name="Chen Y."/>
            <person name="Shah S."/>
            <person name="Dougan E. K."/>
            <person name="Thang M."/>
            <person name="Chan C."/>
        </authorList>
    </citation>
    <scope>NUCLEOTIDE SEQUENCE [LARGE SCALE GENOMIC DNA]</scope>
</reference>
<dbReference type="PANTHER" id="PTHR42920">
    <property type="entry name" value="OS03G0707200 PROTEIN-RELATED"/>
    <property type="match status" value="1"/>
</dbReference>
<evidence type="ECO:0000256" key="6">
    <source>
        <dbReference type="SAM" id="Coils"/>
    </source>
</evidence>
<dbReference type="SUPFAM" id="SSF103481">
    <property type="entry name" value="Multidrug resistance efflux transporter EmrE"/>
    <property type="match status" value="1"/>
</dbReference>
<gene>
    <name evidence="9" type="ORF">C1SCF055_LOCUS20612</name>
</gene>
<protein>
    <submittedName>
        <fullName evidence="10">EamA domain-containing protein</fullName>
    </submittedName>
</protein>
<evidence type="ECO:0000259" key="8">
    <source>
        <dbReference type="Pfam" id="PF00892"/>
    </source>
</evidence>
<dbReference type="Proteomes" id="UP001152797">
    <property type="component" value="Unassembled WGS sequence"/>
</dbReference>
<keyword evidence="3 7" id="KW-0812">Transmembrane</keyword>
<dbReference type="InterPro" id="IPR000620">
    <property type="entry name" value="EamA_dom"/>
</dbReference>
<keyword evidence="6" id="KW-0175">Coiled coil</keyword>
<organism evidence="9">
    <name type="scientific">Cladocopium goreaui</name>
    <dbReference type="NCBI Taxonomy" id="2562237"/>
    <lineage>
        <taxon>Eukaryota</taxon>
        <taxon>Sar</taxon>
        <taxon>Alveolata</taxon>
        <taxon>Dinophyceae</taxon>
        <taxon>Suessiales</taxon>
        <taxon>Symbiodiniaceae</taxon>
        <taxon>Cladocopium</taxon>
    </lineage>
</organism>
<evidence type="ECO:0000256" key="1">
    <source>
        <dbReference type="ARBA" id="ARBA00004651"/>
    </source>
</evidence>
<reference evidence="9" key="1">
    <citation type="submission" date="2022-10" db="EMBL/GenBank/DDBJ databases">
        <authorList>
            <person name="Chen Y."/>
            <person name="Dougan E. K."/>
            <person name="Chan C."/>
            <person name="Rhodes N."/>
            <person name="Thang M."/>
        </authorList>
    </citation>
    <scope>NUCLEOTIDE SEQUENCE</scope>
</reference>